<accession>A0AAD9KCP6</accession>
<name>A0AAD9KCP6_RIDPI</name>
<dbReference type="GO" id="GO:0051959">
    <property type="term" value="F:dynein light intermediate chain binding"/>
    <property type="evidence" value="ECO:0007669"/>
    <property type="project" value="InterPro"/>
</dbReference>
<evidence type="ECO:0000256" key="1">
    <source>
        <dbReference type="ARBA" id="ARBA00008887"/>
    </source>
</evidence>
<evidence type="ECO:0000313" key="3">
    <source>
        <dbReference type="EMBL" id="KAK2168270.1"/>
    </source>
</evidence>
<protein>
    <recommendedName>
        <fullName evidence="2">Dynein heavy chain AAA module D4 domain-containing protein</fullName>
    </recommendedName>
</protein>
<reference evidence="3" key="1">
    <citation type="journal article" date="2023" name="Mol. Biol. Evol.">
        <title>Third-Generation Sequencing Reveals the Adaptive Role of the Epigenome in Three Deep-Sea Polychaetes.</title>
        <authorList>
            <person name="Perez M."/>
            <person name="Aroh O."/>
            <person name="Sun Y."/>
            <person name="Lan Y."/>
            <person name="Juniper S.K."/>
            <person name="Young C.R."/>
            <person name="Angers B."/>
            <person name="Qian P.Y."/>
        </authorList>
    </citation>
    <scope>NUCLEOTIDE SEQUENCE</scope>
    <source>
        <strain evidence="3">R07B-5</strain>
    </source>
</reference>
<comment type="similarity">
    <text evidence="1">Belongs to the dynein heavy chain family.</text>
</comment>
<feature type="domain" description="Dynein heavy chain AAA module D4" evidence="2">
    <location>
        <begin position="1"/>
        <end position="117"/>
    </location>
</feature>
<dbReference type="EMBL" id="JAODUO010001235">
    <property type="protein sequence ID" value="KAK2168270.1"/>
    <property type="molecule type" value="Genomic_DNA"/>
</dbReference>
<proteinExistence type="inferred from homology"/>
<keyword evidence="4" id="KW-1185">Reference proteome</keyword>
<dbReference type="Gene3D" id="1.20.920.20">
    <property type="match status" value="1"/>
</dbReference>
<dbReference type="InterPro" id="IPR026983">
    <property type="entry name" value="DHC"/>
</dbReference>
<dbReference type="Pfam" id="PF12780">
    <property type="entry name" value="AAA_8"/>
    <property type="match status" value="1"/>
</dbReference>
<organism evidence="3 4">
    <name type="scientific">Ridgeia piscesae</name>
    <name type="common">Tubeworm</name>
    <dbReference type="NCBI Taxonomy" id="27915"/>
    <lineage>
        <taxon>Eukaryota</taxon>
        <taxon>Metazoa</taxon>
        <taxon>Spiralia</taxon>
        <taxon>Lophotrochozoa</taxon>
        <taxon>Annelida</taxon>
        <taxon>Polychaeta</taxon>
        <taxon>Sedentaria</taxon>
        <taxon>Canalipalpata</taxon>
        <taxon>Sabellida</taxon>
        <taxon>Siboglinidae</taxon>
        <taxon>Ridgeia</taxon>
    </lineage>
</organism>
<dbReference type="PANTHER" id="PTHR22878">
    <property type="entry name" value="DYNEIN HEAVY CHAIN 6, AXONEMAL-LIKE-RELATED"/>
    <property type="match status" value="1"/>
</dbReference>
<dbReference type="InterPro" id="IPR027417">
    <property type="entry name" value="P-loop_NTPase"/>
</dbReference>
<gene>
    <name evidence="3" type="ORF">NP493_1235g00007</name>
</gene>
<dbReference type="GO" id="GO:0007018">
    <property type="term" value="P:microtubule-based movement"/>
    <property type="evidence" value="ECO:0007669"/>
    <property type="project" value="InterPro"/>
</dbReference>
<sequence>MYNRFIERIRRNLHVLLAFSPIGDAFRNRLRMFPSLISCCTINWFKAWPEDALELVAHTFFDDVEMSPDLCREAVVMCKHFHESVRALSERYYDTMRRRNYVTPTSYLELIKTFKNLLNKKRLELITLKDRYVVGLEKLEFSESQVSDLDTRVQ</sequence>
<dbReference type="GO" id="GO:0030286">
    <property type="term" value="C:dynein complex"/>
    <property type="evidence" value="ECO:0007669"/>
    <property type="project" value="InterPro"/>
</dbReference>
<evidence type="ECO:0000259" key="2">
    <source>
        <dbReference type="Pfam" id="PF12780"/>
    </source>
</evidence>
<dbReference type="PANTHER" id="PTHR22878:SF71">
    <property type="entry name" value="DYNEIN, AXONEMAL, HEAVY CHAIN 3"/>
    <property type="match status" value="1"/>
</dbReference>
<dbReference type="AlphaFoldDB" id="A0AAD9KCP6"/>
<evidence type="ECO:0000313" key="4">
    <source>
        <dbReference type="Proteomes" id="UP001209878"/>
    </source>
</evidence>
<dbReference type="SUPFAM" id="SSF52540">
    <property type="entry name" value="P-loop containing nucleoside triphosphate hydrolases"/>
    <property type="match status" value="1"/>
</dbReference>
<dbReference type="InterPro" id="IPR024317">
    <property type="entry name" value="Dynein_heavy_chain_D4_dom"/>
</dbReference>
<dbReference type="GO" id="GO:0045505">
    <property type="term" value="F:dynein intermediate chain binding"/>
    <property type="evidence" value="ECO:0007669"/>
    <property type="project" value="InterPro"/>
</dbReference>
<comment type="caution">
    <text evidence="3">The sequence shown here is derived from an EMBL/GenBank/DDBJ whole genome shotgun (WGS) entry which is preliminary data.</text>
</comment>
<dbReference type="Gene3D" id="3.40.50.300">
    <property type="entry name" value="P-loop containing nucleotide triphosphate hydrolases"/>
    <property type="match status" value="1"/>
</dbReference>
<dbReference type="Proteomes" id="UP001209878">
    <property type="component" value="Unassembled WGS sequence"/>
</dbReference>